<evidence type="ECO:0000256" key="3">
    <source>
        <dbReference type="ARBA" id="ARBA00004406"/>
    </source>
</evidence>
<dbReference type="VEuPathDB" id="VectorBase:PHUM098900"/>
<evidence type="ECO:0008006" key="18">
    <source>
        <dbReference type="Google" id="ProtNLM"/>
    </source>
</evidence>
<dbReference type="EMBL" id="AAZO01001183">
    <property type="status" value="NOT_ANNOTATED_CDS"/>
    <property type="molecule type" value="Genomic_DNA"/>
</dbReference>
<dbReference type="ChEMBL" id="CHEMBL2364702"/>
<dbReference type="EMBL" id="AAZO01001182">
    <property type="status" value="NOT_ANNOTATED_CDS"/>
    <property type="molecule type" value="Genomic_DNA"/>
</dbReference>
<reference evidence="16" key="3">
    <citation type="submission" date="2020-05" db="UniProtKB">
        <authorList>
            <consortium name="EnsemblMetazoa"/>
        </authorList>
    </citation>
    <scope>IDENTIFICATION</scope>
    <source>
        <strain evidence="16">USDA</strain>
    </source>
</reference>
<dbReference type="RefSeq" id="XP_002423962.1">
    <property type="nucleotide sequence ID" value="XM_002423917.1"/>
</dbReference>
<keyword evidence="6 13" id="KW-0479">Metal-binding</keyword>
<keyword evidence="5 13" id="KW-0349">Heme</keyword>
<evidence type="ECO:0000256" key="11">
    <source>
        <dbReference type="ARBA" id="ARBA00023033"/>
    </source>
</evidence>
<evidence type="ECO:0000256" key="13">
    <source>
        <dbReference type="PIRSR" id="PIRSR602402-1"/>
    </source>
</evidence>
<dbReference type="eggNOG" id="KOG0158">
    <property type="taxonomic scope" value="Eukaryota"/>
</dbReference>
<comment type="subcellular location">
    <subcellularLocation>
        <location evidence="3">Endoplasmic reticulum membrane</location>
        <topology evidence="3">Peripheral membrane protein</topology>
    </subcellularLocation>
    <subcellularLocation>
        <location evidence="2">Microsome membrane</location>
        <topology evidence="2">Peripheral membrane protein</topology>
    </subcellularLocation>
</comment>
<protein>
    <recommendedName>
        <fullName evidence="18">Cytochrome P450</fullName>
    </recommendedName>
</protein>
<comment type="similarity">
    <text evidence="4 14">Belongs to the cytochrome P450 family.</text>
</comment>
<evidence type="ECO:0000256" key="12">
    <source>
        <dbReference type="ARBA" id="ARBA00023136"/>
    </source>
</evidence>
<dbReference type="PRINTS" id="PR00385">
    <property type="entry name" value="P450"/>
</dbReference>
<organism>
    <name type="scientific">Pediculus humanus subsp. corporis</name>
    <name type="common">Body louse</name>
    <dbReference type="NCBI Taxonomy" id="121224"/>
    <lineage>
        <taxon>Eukaryota</taxon>
        <taxon>Metazoa</taxon>
        <taxon>Ecdysozoa</taxon>
        <taxon>Arthropoda</taxon>
        <taxon>Hexapoda</taxon>
        <taxon>Insecta</taxon>
        <taxon>Pterygota</taxon>
        <taxon>Neoptera</taxon>
        <taxon>Paraneoptera</taxon>
        <taxon>Psocodea</taxon>
        <taxon>Troctomorpha</taxon>
        <taxon>Phthiraptera</taxon>
        <taxon>Anoplura</taxon>
        <taxon>Pediculidae</taxon>
        <taxon>Pediculus</taxon>
    </lineage>
</organism>
<evidence type="ECO:0000256" key="5">
    <source>
        <dbReference type="ARBA" id="ARBA00022617"/>
    </source>
</evidence>
<dbReference type="KEGG" id="phu:Phum_PHUM098900"/>
<dbReference type="GeneID" id="8238086"/>
<keyword evidence="11 14" id="KW-0503">Monooxygenase</keyword>
<proteinExistence type="inferred from homology"/>
<sequence>MKNMFPLMVECGNLLKNYMEDHIGQENSIEVKEVLCRFTTDIISSCAFGIESNSLKNPDSEFRKYGKKVFDAEGIRRFIVVFFNLLPELFDILRLRIIQKDVSDFFLNAVQETIEYRQKNNIKRNDFLQLLIQLINNGKLDDVDNIKEGGEDINEKNTQSSAAQAFVFFLAGFETSSTTMTFALYELARNEDVQEKLIDEIDRILIKYDNKITYEGISEMHYLDWVIRETLRKYPPLPILTRICNKDYKVPDTDVVIKKGTNVFIPAYGIQRDPKIYPDPEKFDPMRHAPEEKSKRENISALYFGEGPRICIGNLFNLTGAKWRNLRVKLTPTFTSGKMKNMFPLMVECGNLLKNYMEDHIGQENSFEVKEVLCRFTTDIISSCAFGIESNSLKNPDSEFRKYGKKFFTSDGSRKFLIVFFNFLPKLFNLLRFRIIQKDVSDFFLNAVQETIEYREKNKIKRNDFLQLLIQLINNGKLDDVDNNKEGGEDVNEKNIQSSDDMKFGLNEAAAQAFVFFLAGFETSSTTMTFALYELARNEDVQEKLIDEIDRILIKYDNKITYEGISEMHYFDWVIHETLRKYPPVPILIRLCNKDYKVPDTDVVIEKGTTVFIPAYGIQRDPKIYPDPEKFDPMRHAPEEKSKRENIKKFISHICFV</sequence>
<dbReference type="InterPro" id="IPR050476">
    <property type="entry name" value="Insect_CytP450_Detox"/>
</dbReference>
<dbReference type="Gene3D" id="1.10.630.10">
    <property type="entry name" value="Cytochrome P450"/>
    <property type="match status" value="2"/>
</dbReference>
<keyword evidence="8" id="KW-0492">Microsome</keyword>
<dbReference type="GO" id="GO:0004497">
    <property type="term" value="F:monooxygenase activity"/>
    <property type="evidence" value="ECO:0007669"/>
    <property type="project" value="UniProtKB-KW"/>
</dbReference>
<evidence type="ECO:0000256" key="6">
    <source>
        <dbReference type="ARBA" id="ARBA00022723"/>
    </source>
</evidence>
<feature type="binding site" description="axial binding residue" evidence="13">
    <location>
        <position position="311"/>
    </location>
    <ligand>
        <name>heme</name>
        <dbReference type="ChEBI" id="CHEBI:30413"/>
    </ligand>
    <ligandPart>
        <name>Fe</name>
        <dbReference type="ChEBI" id="CHEBI:18248"/>
    </ligandPart>
</feature>
<dbReference type="PRINTS" id="PR00464">
    <property type="entry name" value="EP450II"/>
</dbReference>
<dbReference type="PANTHER" id="PTHR24292:SF100">
    <property type="entry name" value="CYTOCHROME P450 6A16, ISOFORM B-RELATED"/>
    <property type="match status" value="1"/>
</dbReference>
<dbReference type="InterPro" id="IPR017972">
    <property type="entry name" value="Cyt_P450_CS"/>
</dbReference>
<evidence type="ECO:0000256" key="4">
    <source>
        <dbReference type="ARBA" id="ARBA00010617"/>
    </source>
</evidence>
<dbReference type="SUPFAM" id="SSF48264">
    <property type="entry name" value="Cytochrome P450"/>
    <property type="match status" value="2"/>
</dbReference>
<evidence type="ECO:0000313" key="16">
    <source>
        <dbReference type="EnsemblMetazoa" id="PHUM098900-PA"/>
    </source>
</evidence>
<reference evidence="15" key="1">
    <citation type="submission" date="2007-04" db="EMBL/GenBank/DDBJ databases">
        <title>Annotation of Pediculus humanus corporis strain USDA.</title>
        <authorList>
            <person name="Kirkness E."/>
            <person name="Hannick L."/>
            <person name="Hass B."/>
            <person name="Bruggner R."/>
            <person name="Lawson D."/>
            <person name="Bidwell S."/>
            <person name="Joardar V."/>
            <person name="Caler E."/>
            <person name="Walenz B."/>
            <person name="Inman J."/>
            <person name="Schobel S."/>
            <person name="Galinsky K."/>
            <person name="Amedeo P."/>
            <person name="Strausberg R."/>
        </authorList>
    </citation>
    <scope>NUCLEOTIDE SEQUENCE</scope>
    <source>
        <strain evidence="15">USDA</strain>
    </source>
</reference>
<evidence type="ECO:0000256" key="8">
    <source>
        <dbReference type="ARBA" id="ARBA00022848"/>
    </source>
</evidence>
<dbReference type="FunFam" id="1.10.630.10:FF:000182">
    <property type="entry name" value="Cytochrome P450 3A4"/>
    <property type="match status" value="1"/>
</dbReference>
<accession>E0VCW8</accession>
<dbReference type="InParanoid" id="E0VCW8"/>
<evidence type="ECO:0000256" key="7">
    <source>
        <dbReference type="ARBA" id="ARBA00022824"/>
    </source>
</evidence>
<keyword evidence="12" id="KW-0472">Membrane</keyword>
<evidence type="ECO:0000256" key="10">
    <source>
        <dbReference type="ARBA" id="ARBA00023004"/>
    </source>
</evidence>
<comment type="cofactor">
    <cofactor evidence="1 13">
        <name>heme</name>
        <dbReference type="ChEBI" id="CHEBI:30413"/>
    </cofactor>
</comment>
<dbReference type="CTD" id="8238086"/>
<dbReference type="InterPro" id="IPR002402">
    <property type="entry name" value="Cyt_P450_E_grp-II"/>
</dbReference>
<dbReference type="GO" id="GO:0005789">
    <property type="term" value="C:endoplasmic reticulum membrane"/>
    <property type="evidence" value="ECO:0007669"/>
    <property type="project" value="UniProtKB-SubCell"/>
</dbReference>
<keyword evidence="17" id="KW-1185">Reference proteome</keyword>
<evidence type="ECO:0000256" key="2">
    <source>
        <dbReference type="ARBA" id="ARBA00004174"/>
    </source>
</evidence>
<dbReference type="EMBL" id="AAZO01001184">
    <property type="status" value="NOT_ANNOTATED_CDS"/>
    <property type="molecule type" value="Genomic_DNA"/>
</dbReference>
<dbReference type="InterPro" id="IPR001128">
    <property type="entry name" value="Cyt_P450"/>
</dbReference>
<evidence type="ECO:0000256" key="14">
    <source>
        <dbReference type="RuleBase" id="RU000461"/>
    </source>
</evidence>
<dbReference type="PANTHER" id="PTHR24292">
    <property type="entry name" value="CYTOCHROME P450"/>
    <property type="match status" value="1"/>
</dbReference>
<gene>
    <name evidence="16" type="primary">8238086</name>
    <name evidence="15" type="ORF">Phum_PHUM098900</name>
</gene>
<dbReference type="OMA" id="GISEMHY"/>
<keyword evidence="7" id="KW-0256">Endoplasmic reticulum</keyword>
<dbReference type="Proteomes" id="UP000009046">
    <property type="component" value="Unassembled WGS sequence"/>
</dbReference>
<keyword evidence="10 13" id="KW-0408">Iron</keyword>
<dbReference type="Pfam" id="PF00067">
    <property type="entry name" value="p450"/>
    <property type="match status" value="1"/>
</dbReference>
<dbReference type="CDD" id="cd11056">
    <property type="entry name" value="CYP6-like"/>
    <property type="match status" value="2"/>
</dbReference>
<dbReference type="InterPro" id="IPR036396">
    <property type="entry name" value="Cyt_P450_sf"/>
</dbReference>
<dbReference type="GO" id="GO:0005506">
    <property type="term" value="F:iron ion binding"/>
    <property type="evidence" value="ECO:0007669"/>
    <property type="project" value="InterPro"/>
</dbReference>
<dbReference type="AlphaFoldDB" id="E0VCW8"/>
<dbReference type="GO" id="GO:0020037">
    <property type="term" value="F:heme binding"/>
    <property type="evidence" value="ECO:0007669"/>
    <property type="project" value="InterPro"/>
</dbReference>
<evidence type="ECO:0000313" key="17">
    <source>
        <dbReference type="Proteomes" id="UP000009046"/>
    </source>
</evidence>
<dbReference type="EMBL" id="DS235066">
    <property type="protein sequence ID" value="EEB11224.1"/>
    <property type="molecule type" value="Genomic_DNA"/>
</dbReference>
<dbReference type="GO" id="GO:0016705">
    <property type="term" value="F:oxidoreductase activity, acting on paired donors, with incorporation or reduction of molecular oxygen"/>
    <property type="evidence" value="ECO:0007669"/>
    <property type="project" value="InterPro"/>
</dbReference>
<reference evidence="15" key="2">
    <citation type="submission" date="2007-04" db="EMBL/GenBank/DDBJ databases">
        <title>The genome of the human body louse.</title>
        <authorList>
            <consortium name="The Human Body Louse Genome Consortium"/>
            <person name="Kirkness E."/>
            <person name="Walenz B."/>
            <person name="Hass B."/>
            <person name="Bruggner R."/>
            <person name="Strausberg R."/>
        </authorList>
    </citation>
    <scope>NUCLEOTIDE SEQUENCE</scope>
    <source>
        <strain evidence="15">USDA</strain>
    </source>
</reference>
<keyword evidence="9 14" id="KW-0560">Oxidoreductase</keyword>
<dbReference type="DrugCentral" id="E0VCW8"/>
<name>E0VCW8_PEDHC</name>
<evidence type="ECO:0000256" key="9">
    <source>
        <dbReference type="ARBA" id="ARBA00023002"/>
    </source>
</evidence>
<evidence type="ECO:0000256" key="1">
    <source>
        <dbReference type="ARBA" id="ARBA00001971"/>
    </source>
</evidence>
<dbReference type="OrthoDB" id="2789670at2759"/>
<dbReference type="HOGENOM" id="CLU_417572_0_0_1"/>
<dbReference type="STRING" id="121224.E0VCW8"/>
<evidence type="ECO:0000313" key="15">
    <source>
        <dbReference type="EMBL" id="EEB11224.1"/>
    </source>
</evidence>
<dbReference type="EnsemblMetazoa" id="PHUM098900-RA">
    <property type="protein sequence ID" value="PHUM098900-PA"/>
    <property type="gene ID" value="PHUM098900"/>
</dbReference>
<dbReference type="PROSITE" id="PS00086">
    <property type="entry name" value="CYTOCHROME_P450"/>
    <property type="match status" value="1"/>
</dbReference>